<evidence type="ECO:0000256" key="1">
    <source>
        <dbReference type="SAM" id="SignalP"/>
    </source>
</evidence>
<reference evidence="2" key="1">
    <citation type="submission" date="2021-02" db="EMBL/GenBank/DDBJ databases">
        <title>First Annotated Genome of the Yellow-green Alga Tribonema minus.</title>
        <authorList>
            <person name="Mahan K.M."/>
        </authorList>
    </citation>
    <scope>NUCLEOTIDE SEQUENCE</scope>
    <source>
        <strain evidence="2">UTEX B ZZ1240</strain>
    </source>
</reference>
<accession>A0A836CK57</accession>
<keyword evidence="1" id="KW-0732">Signal</keyword>
<comment type="caution">
    <text evidence="2">The sequence shown here is derived from an EMBL/GenBank/DDBJ whole genome shotgun (WGS) entry which is preliminary data.</text>
</comment>
<dbReference type="AlphaFoldDB" id="A0A836CK57"/>
<dbReference type="OrthoDB" id="5597848at2759"/>
<dbReference type="Gene3D" id="1.10.225.10">
    <property type="entry name" value="Saposin-like"/>
    <property type="match status" value="1"/>
</dbReference>
<proteinExistence type="predicted"/>
<evidence type="ECO:0000313" key="2">
    <source>
        <dbReference type="EMBL" id="KAG5188409.1"/>
    </source>
</evidence>
<keyword evidence="3" id="KW-1185">Reference proteome</keyword>
<gene>
    <name evidence="2" type="ORF">JKP88DRAFT_267570</name>
</gene>
<feature type="signal peptide" evidence="1">
    <location>
        <begin position="1"/>
        <end position="23"/>
    </location>
</feature>
<evidence type="ECO:0008006" key="4">
    <source>
        <dbReference type="Google" id="ProtNLM"/>
    </source>
</evidence>
<dbReference type="EMBL" id="JAFCMP010000069">
    <property type="protein sequence ID" value="KAG5188409.1"/>
    <property type="molecule type" value="Genomic_DNA"/>
</dbReference>
<sequence length="153" mass="16462">MTAIQVILYVLAVPAVSLAAAAAEQVQCRVCTGVIDGIKHLHGVLSRDLHNTGVAMDACVLRYCQQSFLNSAQRKLCYHLEPMKVDVAQLIQRGLPPDRVCTRLSSSNPDVCAVEQDAAALSFKPGGEPAGMSSMNCTVEYTSSRQSVWVALQ</sequence>
<protein>
    <recommendedName>
        <fullName evidence="4">Saposin B-type domain-containing protein</fullName>
    </recommendedName>
</protein>
<feature type="chain" id="PRO_5032456508" description="Saposin B-type domain-containing protein" evidence="1">
    <location>
        <begin position="24"/>
        <end position="153"/>
    </location>
</feature>
<organism evidence="2 3">
    <name type="scientific">Tribonema minus</name>
    <dbReference type="NCBI Taxonomy" id="303371"/>
    <lineage>
        <taxon>Eukaryota</taxon>
        <taxon>Sar</taxon>
        <taxon>Stramenopiles</taxon>
        <taxon>Ochrophyta</taxon>
        <taxon>PX clade</taxon>
        <taxon>Xanthophyceae</taxon>
        <taxon>Tribonematales</taxon>
        <taxon>Tribonemataceae</taxon>
        <taxon>Tribonema</taxon>
    </lineage>
</organism>
<evidence type="ECO:0000313" key="3">
    <source>
        <dbReference type="Proteomes" id="UP000664859"/>
    </source>
</evidence>
<name>A0A836CK57_9STRA</name>
<dbReference type="Proteomes" id="UP000664859">
    <property type="component" value="Unassembled WGS sequence"/>
</dbReference>